<dbReference type="Proteomes" id="UP000268014">
    <property type="component" value="Unassembled WGS sequence"/>
</dbReference>
<dbReference type="STRING" id="6290.A0A0N4WBW0"/>
<proteinExistence type="predicted"/>
<dbReference type="AlphaFoldDB" id="A0A0N4WBW0"/>
<dbReference type="WBParaSite" id="HPLM_0000795401-mRNA-1">
    <property type="protein sequence ID" value="HPLM_0000795401-mRNA-1"/>
    <property type="gene ID" value="HPLM_0000795401"/>
</dbReference>
<reference evidence="3" key="1">
    <citation type="submission" date="2017-02" db="UniProtKB">
        <authorList>
            <consortium name="WormBaseParasite"/>
        </authorList>
    </citation>
    <scope>IDENTIFICATION</scope>
</reference>
<dbReference type="OrthoDB" id="407658at2759"/>
<dbReference type="PANTHER" id="PTHR31562">
    <property type="entry name" value="PROTEIN CBG18972"/>
    <property type="match status" value="1"/>
</dbReference>
<dbReference type="PANTHER" id="PTHR31562:SF8">
    <property type="entry name" value="ALPHA-1,6-MANNOSYLTRANSFERASE"/>
    <property type="match status" value="1"/>
</dbReference>
<gene>
    <name evidence="1" type="ORF">HPLM_LOCUS7946</name>
</gene>
<dbReference type="EMBL" id="UZAF01016754">
    <property type="protein sequence ID" value="VDO33428.1"/>
    <property type="molecule type" value="Genomic_DNA"/>
</dbReference>
<sequence length="190" mass="22262">MYGMQDQELVSSAKTTSWCHDHRELHVLDTLIPDAIQERKNCHDVWLHATSYDTYMAVVSCVRQALGATRLWPGKLRLYRKAHGWVRDGYLANSKWHDGDFMFHLWKGNNLTDDNWRSPFTEMPDLKSCGNGRNGWHWDETKHVNVEEIKTDLANFEKYLGETYPSYGKQVFFLEMPVIGQCYPDCERLT</sequence>
<keyword evidence="2" id="KW-1185">Reference proteome</keyword>
<organism evidence="3">
    <name type="scientific">Haemonchus placei</name>
    <name type="common">Barber's pole worm</name>
    <dbReference type="NCBI Taxonomy" id="6290"/>
    <lineage>
        <taxon>Eukaryota</taxon>
        <taxon>Metazoa</taxon>
        <taxon>Ecdysozoa</taxon>
        <taxon>Nematoda</taxon>
        <taxon>Chromadorea</taxon>
        <taxon>Rhabditida</taxon>
        <taxon>Rhabditina</taxon>
        <taxon>Rhabditomorpha</taxon>
        <taxon>Strongyloidea</taxon>
        <taxon>Trichostrongylidae</taxon>
        <taxon>Haemonchus</taxon>
    </lineage>
</organism>
<dbReference type="Pfam" id="PF03314">
    <property type="entry name" value="DUF273"/>
    <property type="match status" value="1"/>
</dbReference>
<evidence type="ECO:0000313" key="3">
    <source>
        <dbReference type="WBParaSite" id="HPLM_0000795401-mRNA-1"/>
    </source>
</evidence>
<reference evidence="1 2" key="2">
    <citation type="submission" date="2018-11" db="EMBL/GenBank/DDBJ databases">
        <authorList>
            <consortium name="Pathogen Informatics"/>
        </authorList>
    </citation>
    <scope>NUCLEOTIDE SEQUENCE [LARGE SCALE GENOMIC DNA]</scope>
    <source>
        <strain evidence="1 2">MHpl1</strain>
    </source>
</reference>
<evidence type="ECO:0000313" key="1">
    <source>
        <dbReference type="EMBL" id="VDO33428.1"/>
    </source>
</evidence>
<dbReference type="OMA" id="YLANSKW"/>
<evidence type="ECO:0000313" key="2">
    <source>
        <dbReference type="Proteomes" id="UP000268014"/>
    </source>
</evidence>
<name>A0A0N4WBW0_HAEPC</name>
<dbReference type="InterPro" id="IPR004988">
    <property type="entry name" value="DUF273"/>
</dbReference>
<protein>
    <submittedName>
        <fullName evidence="3">C-type lectin domain-containing protein</fullName>
    </submittedName>
</protein>
<accession>A0A0N4WBW0</accession>